<reference evidence="1 2" key="1">
    <citation type="submission" date="2014-06" db="EMBL/GenBank/DDBJ databases">
        <authorList>
            <person name="Bishop-Lilly K.A."/>
            <person name="Broomall S.M."/>
            <person name="Chain P.S."/>
            <person name="Chertkov O."/>
            <person name="Coyne S.R."/>
            <person name="Daligault H.E."/>
            <person name="Davenport K.W."/>
            <person name="Erkkila T."/>
            <person name="Frey K.G."/>
            <person name="Gibbons H.S."/>
            <person name="Gu W."/>
            <person name="Jaissle J."/>
            <person name="Johnson S.L."/>
            <person name="Koroleva G.I."/>
            <person name="Ladner J.T."/>
            <person name="Lo C.-C."/>
            <person name="Minogue T.D."/>
            <person name="Munk C."/>
            <person name="Palacios G.F."/>
            <person name="Redden C.L."/>
            <person name="Rosenzweig C.N."/>
            <person name="Scholz M.B."/>
            <person name="Teshima H."/>
            <person name="Xu Y."/>
        </authorList>
    </citation>
    <scope>NUCLEOTIDE SEQUENCE [LARGE SCALE GENOMIC DNA]</scope>
    <source>
        <strain evidence="1 2">EO147</strain>
    </source>
</reference>
<organism evidence="1 2">
    <name type="scientific">Burkholderia oklahomensis</name>
    <dbReference type="NCBI Taxonomy" id="342113"/>
    <lineage>
        <taxon>Bacteria</taxon>
        <taxon>Pseudomonadati</taxon>
        <taxon>Pseudomonadota</taxon>
        <taxon>Betaproteobacteria</taxon>
        <taxon>Burkholderiales</taxon>
        <taxon>Burkholderiaceae</taxon>
        <taxon>Burkholderia</taxon>
        <taxon>pseudomallei group</taxon>
    </lineage>
</organism>
<dbReference type="KEGG" id="bok:DM82_860"/>
<dbReference type="GeneID" id="60546420"/>
<evidence type="ECO:0000313" key="1">
    <source>
        <dbReference type="EMBL" id="AIO66796.1"/>
    </source>
</evidence>
<sequence length="183" mass="20466">MTSAAVAPATPLALLAEHREQIGYLHGRLTEAIANAVDKIRPYEARYALGNAMVRHARALLLRQREQVEIVPLPATEAIANQFFVLSLNDARVFVHLLLNFYRSELPMATYLHDAGTKDALHFDDADTRYFEAVADIADFESCASHLMLDADEAARLEVQHHLLGETLRYLADELVNTHPLHA</sequence>
<dbReference type="AlphaFoldDB" id="A0AAI8FMQ7"/>
<dbReference type="RefSeq" id="WP_010112325.1">
    <property type="nucleotide sequence ID" value="NZ_CADEQG010000020.1"/>
</dbReference>
<dbReference type="Proteomes" id="UP000029424">
    <property type="component" value="Chromosome 1"/>
</dbReference>
<dbReference type="EMBL" id="CP008726">
    <property type="protein sequence ID" value="AIO66796.1"/>
    <property type="molecule type" value="Genomic_DNA"/>
</dbReference>
<proteinExistence type="predicted"/>
<protein>
    <submittedName>
        <fullName evidence="1">Uncharacterized protein</fullName>
    </submittedName>
</protein>
<keyword evidence="2" id="KW-1185">Reference proteome</keyword>
<evidence type="ECO:0000313" key="2">
    <source>
        <dbReference type="Proteomes" id="UP000029424"/>
    </source>
</evidence>
<accession>A0AAI8FMQ7</accession>
<gene>
    <name evidence="1" type="ORF">DM82_860</name>
</gene>
<name>A0AAI8FMQ7_9BURK</name>